<proteinExistence type="predicted"/>
<dbReference type="Proteomes" id="UP000828251">
    <property type="component" value="Unassembled WGS sequence"/>
</dbReference>
<comment type="caution">
    <text evidence="2">The sequence shown here is derived from an EMBL/GenBank/DDBJ whole genome shotgun (WGS) entry which is preliminary data.</text>
</comment>
<evidence type="ECO:0000256" key="1">
    <source>
        <dbReference type="SAM" id="MobiDB-lite"/>
    </source>
</evidence>
<feature type="compositionally biased region" description="Acidic residues" evidence="1">
    <location>
        <begin position="79"/>
        <end position="94"/>
    </location>
</feature>
<gene>
    <name evidence="2" type="ORF">J1N35_019130</name>
</gene>
<dbReference type="AlphaFoldDB" id="A0A9D3VS10"/>
<reference evidence="2 3" key="1">
    <citation type="journal article" date="2021" name="Plant Biotechnol. J.">
        <title>Multi-omics assisted identification of the key and species-specific regulatory components of drought-tolerant mechanisms in Gossypium stocksii.</title>
        <authorList>
            <person name="Yu D."/>
            <person name="Ke L."/>
            <person name="Zhang D."/>
            <person name="Wu Y."/>
            <person name="Sun Y."/>
            <person name="Mei J."/>
            <person name="Sun J."/>
            <person name="Sun Y."/>
        </authorList>
    </citation>
    <scope>NUCLEOTIDE SEQUENCE [LARGE SCALE GENOMIC DNA]</scope>
    <source>
        <strain evidence="3">cv. E1</strain>
        <tissue evidence="2">Leaf</tissue>
    </source>
</reference>
<evidence type="ECO:0008006" key="4">
    <source>
        <dbReference type="Google" id="ProtNLM"/>
    </source>
</evidence>
<dbReference type="EMBL" id="JAIQCV010000006">
    <property type="protein sequence ID" value="KAH1091873.1"/>
    <property type="molecule type" value="Genomic_DNA"/>
</dbReference>
<keyword evidence="3" id="KW-1185">Reference proteome</keyword>
<evidence type="ECO:0000313" key="2">
    <source>
        <dbReference type="EMBL" id="KAH1091873.1"/>
    </source>
</evidence>
<sequence length="118" mass="13063">MSRKISKDCIGAIDGTHIVAILPPNEQIPYIGIKGKYYLVDSGYSQMKGNLGPYRGQRYHLPDFCRGRPVSENVHGRESDDDDNDDDDGDDDGESSNSSGFEMELTRDAIAFSLMNSL</sequence>
<protein>
    <recommendedName>
        <fullName evidence="4">DDE Tnp4 domain-containing protein</fullName>
    </recommendedName>
</protein>
<organism evidence="2 3">
    <name type="scientific">Gossypium stocksii</name>
    <dbReference type="NCBI Taxonomy" id="47602"/>
    <lineage>
        <taxon>Eukaryota</taxon>
        <taxon>Viridiplantae</taxon>
        <taxon>Streptophyta</taxon>
        <taxon>Embryophyta</taxon>
        <taxon>Tracheophyta</taxon>
        <taxon>Spermatophyta</taxon>
        <taxon>Magnoliopsida</taxon>
        <taxon>eudicotyledons</taxon>
        <taxon>Gunneridae</taxon>
        <taxon>Pentapetalae</taxon>
        <taxon>rosids</taxon>
        <taxon>malvids</taxon>
        <taxon>Malvales</taxon>
        <taxon>Malvaceae</taxon>
        <taxon>Malvoideae</taxon>
        <taxon>Gossypium</taxon>
    </lineage>
</organism>
<feature type="region of interest" description="Disordered" evidence="1">
    <location>
        <begin position="66"/>
        <end position="104"/>
    </location>
</feature>
<accession>A0A9D3VS10</accession>
<evidence type="ECO:0000313" key="3">
    <source>
        <dbReference type="Proteomes" id="UP000828251"/>
    </source>
</evidence>
<name>A0A9D3VS10_9ROSI</name>
<dbReference type="OrthoDB" id="1681765at2759"/>